<sequence length="241" mass="27192">MDNYFLVKNDFINAIDDDYFNLAFIRKQRFNFTSEPGITYYYRTFEVDITGIDFPVIAISCVCPSAYLSMKANTLSIVCSASNYDGVANSVSNLNNSSKYLDVFVFGRLPRSSIPEHGIGVVCLDASSKVVYYSGAEYLKPIKMFIDPNTYRPMFNSNYNTQVEYLPIGKSYACIPLNRVNTVYSEWTPEGQDVIAMSSVCAIEGNTITYTSNQVQVAQDISAVYNGYCRHMYMLIDVSNY</sequence>
<evidence type="ECO:0000313" key="2">
    <source>
        <dbReference type="Proteomes" id="UP000036122"/>
    </source>
</evidence>
<comment type="caution">
    <text evidence="1">The sequence shown here is derived from an EMBL/GenBank/DDBJ whole genome shotgun (WGS) entry which is preliminary data.</text>
</comment>
<name>A0A0J1A9V6_ACIBA</name>
<proteinExistence type="predicted"/>
<dbReference type="AlphaFoldDB" id="A0A0J1A9V6"/>
<dbReference type="PATRIC" id="fig|1409923.3.peg.823"/>
<dbReference type="RefSeq" id="WP_000371015.1">
    <property type="nucleotide sequence ID" value="NZ_JPHZ01000007.1"/>
</dbReference>
<dbReference type="Proteomes" id="UP000036122">
    <property type="component" value="Unassembled WGS sequence"/>
</dbReference>
<organism evidence="1 2">
    <name type="scientific">Acinetobacter baumannii MRSN 3527</name>
    <dbReference type="NCBI Taxonomy" id="1409923"/>
    <lineage>
        <taxon>Bacteria</taxon>
        <taxon>Pseudomonadati</taxon>
        <taxon>Pseudomonadota</taxon>
        <taxon>Gammaproteobacteria</taxon>
        <taxon>Moraxellales</taxon>
        <taxon>Moraxellaceae</taxon>
        <taxon>Acinetobacter</taxon>
        <taxon>Acinetobacter calcoaceticus/baumannii complex</taxon>
    </lineage>
</organism>
<protein>
    <submittedName>
        <fullName evidence="1">Uncharacterized protein</fullName>
    </submittedName>
</protein>
<accession>A0A0J1A9V6</accession>
<gene>
    <name evidence="1" type="ORF">T630_2670</name>
</gene>
<evidence type="ECO:0000313" key="1">
    <source>
        <dbReference type="EMBL" id="KLT91254.1"/>
    </source>
</evidence>
<reference evidence="1 2" key="1">
    <citation type="submission" date="2014-07" db="EMBL/GenBank/DDBJ databases">
        <authorList>
            <person name="Harkins D.M."/>
            <person name="Lesho E."/>
            <person name="Waterman P.E."/>
            <person name="Chan A."/>
            <person name="Fouts D.E."/>
        </authorList>
    </citation>
    <scope>NUCLEOTIDE SEQUENCE [LARGE SCALE GENOMIC DNA]</scope>
    <source>
        <strain evidence="1 2">MRSN 3527</strain>
    </source>
</reference>
<dbReference type="EMBL" id="JPHZ01000007">
    <property type="protein sequence ID" value="KLT91254.1"/>
    <property type="molecule type" value="Genomic_DNA"/>
</dbReference>